<sequence length="258" mass="27832">MRRIQDILGLSVPSMHRDRVLASLLDQERPVVFVGPYEHHSNEVTWRETLAEVVEVPLCPRGNIDLAALRDRLKDPRYAGRPKIGSFSAASNVTGLLTDTRSVARLLHAHGAFAFFGFAGSGPHVDSDMKPGKADGDDAAFLSPHKFVGGPGTPGLLCCQAHLYGLAVPSTAGGGTVRSVTRTLQGYVDDIEAREDAGTPAILGKIRTALAFKVKEELGTDAITRREHHLFRRAAERLGANPQVRLLNDLFGIQARGG</sequence>
<proteinExistence type="predicted"/>
<dbReference type="PANTHER" id="PTHR43586:SF8">
    <property type="entry name" value="CYSTEINE DESULFURASE 1, CHLOROPLASTIC"/>
    <property type="match status" value="1"/>
</dbReference>
<dbReference type="Proteomes" id="UP001597475">
    <property type="component" value="Unassembled WGS sequence"/>
</dbReference>
<dbReference type="RefSeq" id="WP_386844789.1">
    <property type="nucleotide sequence ID" value="NZ_JBHUMK010000036.1"/>
</dbReference>
<reference evidence="4" key="1">
    <citation type="journal article" date="2019" name="Int. J. Syst. Evol. Microbiol.">
        <title>The Global Catalogue of Microorganisms (GCM) 10K type strain sequencing project: providing services to taxonomists for standard genome sequencing and annotation.</title>
        <authorList>
            <consortium name="The Broad Institute Genomics Platform"/>
            <consortium name="The Broad Institute Genome Sequencing Center for Infectious Disease"/>
            <person name="Wu L."/>
            <person name="Ma J."/>
        </authorList>
    </citation>
    <scope>NUCLEOTIDE SEQUENCE [LARGE SCALE GENOMIC DNA]</scope>
    <source>
        <strain evidence="4">KCTC 33842</strain>
    </source>
</reference>
<dbReference type="InterPro" id="IPR015424">
    <property type="entry name" value="PyrdxlP-dep_Trfase"/>
</dbReference>
<feature type="domain" description="Aminotransferase class V" evidence="2">
    <location>
        <begin position="32"/>
        <end position="248"/>
    </location>
</feature>
<name>A0ABW5P2U1_9DEIO</name>
<dbReference type="InterPro" id="IPR000192">
    <property type="entry name" value="Aminotrans_V_dom"/>
</dbReference>
<keyword evidence="3" id="KW-0032">Aminotransferase</keyword>
<dbReference type="SUPFAM" id="SSF53383">
    <property type="entry name" value="PLP-dependent transferases"/>
    <property type="match status" value="1"/>
</dbReference>
<comment type="caution">
    <text evidence="3">The sequence shown here is derived from an EMBL/GenBank/DDBJ whole genome shotgun (WGS) entry which is preliminary data.</text>
</comment>
<dbReference type="EMBL" id="JBHUMK010000036">
    <property type="protein sequence ID" value="MFD2609429.1"/>
    <property type="molecule type" value="Genomic_DNA"/>
</dbReference>
<accession>A0ABW5P2U1</accession>
<gene>
    <name evidence="3" type="ORF">ACFSR9_08275</name>
</gene>
<dbReference type="PANTHER" id="PTHR43586">
    <property type="entry name" value="CYSTEINE DESULFURASE"/>
    <property type="match status" value="1"/>
</dbReference>
<dbReference type="Pfam" id="PF00266">
    <property type="entry name" value="Aminotran_5"/>
    <property type="match status" value="1"/>
</dbReference>
<evidence type="ECO:0000313" key="4">
    <source>
        <dbReference type="Proteomes" id="UP001597475"/>
    </source>
</evidence>
<keyword evidence="1" id="KW-0663">Pyridoxal phosphate</keyword>
<keyword evidence="3" id="KW-0808">Transferase</keyword>
<organism evidence="3 4">
    <name type="scientific">Deinococcus taklimakanensis</name>
    <dbReference type="NCBI Taxonomy" id="536443"/>
    <lineage>
        <taxon>Bacteria</taxon>
        <taxon>Thermotogati</taxon>
        <taxon>Deinococcota</taxon>
        <taxon>Deinococci</taxon>
        <taxon>Deinococcales</taxon>
        <taxon>Deinococcaceae</taxon>
        <taxon>Deinococcus</taxon>
    </lineage>
</organism>
<keyword evidence="4" id="KW-1185">Reference proteome</keyword>
<dbReference type="InterPro" id="IPR015421">
    <property type="entry name" value="PyrdxlP-dep_Trfase_major"/>
</dbReference>
<evidence type="ECO:0000256" key="1">
    <source>
        <dbReference type="ARBA" id="ARBA00022898"/>
    </source>
</evidence>
<dbReference type="Gene3D" id="3.40.640.10">
    <property type="entry name" value="Type I PLP-dependent aspartate aminotransferase-like (Major domain)"/>
    <property type="match status" value="1"/>
</dbReference>
<protein>
    <submittedName>
        <fullName evidence="3">Aminotransferase class V-fold PLP-dependent enzyme</fullName>
    </submittedName>
</protein>
<evidence type="ECO:0000313" key="3">
    <source>
        <dbReference type="EMBL" id="MFD2609429.1"/>
    </source>
</evidence>
<dbReference type="GO" id="GO:0008483">
    <property type="term" value="F:transaminase activity"/>
    <property type="evidence" value="ECO:0007669"/>
    <property type="project" value="UniProtKB-KW"/>
</dbReference>
<evidence type="ECO:0000259" key="2">
    <source>
        <dbReference type="Pfam" id="PF00266"/>
    </source>
</evidence>